<evidence type="ECO:0000256" key="1">
    <source>
        <dbReference type="ARBA" id="ARBA00006174"/>
    </source>
</evidence>
<dbReference type="InterPro" id="IPR005656">
    <property type="entry name" value="MmgE_PrpD"/>
</dbReference>
<dbReference type="PANTHER" id="PTHR16943:SF8">
    <property type="entry name" value="2-METHYLCITRATE DEHYDRATASE"/>
    <property type="match status" value="1"/>
</dbReference>
<dbReference type="InterPro" id="IPR045337">
    <property type="entry name" value="MmgE_PrpD_C"/>
</dbReference>
<dbReference type="InterPro" id="IPR042188">
    <property type="entry name" value="MmgE/PrpD_sf_2"/>
</dbReference>
<dbReference type="Pfam" id="PF03972">
    <property type="entry name" value="MmgE_PrpD_N"/>
    <property type="match status" value="1"/>
</dbReference>
<dbReference type="AlphaFoldDB" id="A0A8J3DZZ2"/>
<evidence type="ECO:0000313" key="5">
    <source>
        <dbReference type="Proteomes" id="UP000602745"/>
    </source>
</evidence>
<reference evidence="4" key="1">
    <citation type="journal article" date="2014" name="Int. J. Syst. Evol. Microbiol.">
        <title>Complete genome sequence of Corynebacterium casei LMG S-19264T (=DSM 44701T), isolated from a smear-ripened cheese.</title>
        <authorList>
            <consortium name="US DOE Joint Genome Institute (JGI-PGF)"/>
            <person name="Walter F."/>
            <person name="Albersmeier A."/>
            <person name="Kalinowski J."/>
            <person name="Ruckert C."/>
        </authorList>
    </citation>
    <scope>NUCLEOTIDE SEQUENCE</scope>
    <source>
        <strain evidence="4">CCM 7684</strain>
    </source>
</reference>
<dbReference type="InterPro" id="IPR045336">
    <property type="entry name" value="MmgE_PrpD_N"/>
</dbReference>
<accession>A0A8J3DZZ2</accession>
<dbReference type="InterPro" id="IPR042183">
    <property type="entry name" value="MmgE/PrpD_sf_1"/>
</dbReference>
<dbReference type="Gene3D" id="3.30.1330.120">
    <property type="entry name" value="2-methylcitrate dehydratase PrpD"/>
    <property type="match status" value="1"/>
</dbReference>
<keyword evidence="5" id="KW-1185">Reference proteome</keyword>
<dbReference type="SUPFAM" id="SSF103378">
    <property type="entry name" value="2-methylcitrate dehydratase PrpD"/>
    <property type="match status" value="1"/>
</dbReference>
<protein>
    <recommendedName>
        <fullName evidence="6">MmgE/PrpD family protein</fullName>
    </recommendedName>
</protein>
<evidence type="ECO:0008006" key="6">
    <source>
        <dbReference type="Google" id="ProtNLM"/>
    </source>
</evidence>
<organism evidence="4 5">
    <name type="scientific">Agaricicola taiwanensis</name>
    <dbReference type="NCBI Taxonomy" id="591372"/>
    <lineage>
        <taxon>Bacteria</taxon>
        <taxon>Pseudomonadati</taxon>
        <taxon>Pseudomonadota</taxon>
        <taxon>Alphaproteobacteria</taxon>
        <taxon>Rhodobacterales</taxon>
        <taxon>Paracoccaceae</taxon>
        <taxon>Agaricicola</taxon>
    </lineage>
</organism>
<proteinExistence type="inferred from homology"/>
<dbReference type="GO" id="GO:0016829">
    <property type="term" value="F:lyase activity"/>
    <property type="evidence" value="ECO:0007669"/>
    <property type="project" value="InterPro"/>
</dbReference>
<name>A0A8J3DZZ2_9RHOB</name>
<dbReference type="Pfam" id="PF19305">
    <property type="entry name" value="MmgE_PrpD_C"/>
    <property type="match status" value="1"/>
</dbReference>
<reference evidence="4" key="2">
    <citation type="submission" date="2020-09" db="EMBL/GenBank/DDBJ databases">
        <authorList>
            <person name="Sun Q."/>
            <person name="Sedlacek I."/>
        </authorList>
    </citation>
    <scope>NUCLEOTIDE SEQUENCE</scope>
    <source>
        <strain evidence="4">CCM 7684</strain>
    </source>
</reference>
<feature type="domain" description="MmgE/PrpD N-terminal" evidence="2">
    <location>
        <begin position="6"/>
        <end position="239"/>
    </location>
</feature>
<feature type="domain" description="MmgE/PrpD C-terminal" evidence="3">
    <location>
        <begin position="267"/>
        <end position="428"/>
    </location>
</feature>
<dbReference type="Proteomes" id="UP000602745">
    <property type="component" value="Unassembled WGS sequence"/>
</dbReference>
<evidence type="ECO:0000313" key="4">
    <source>
        <dbReference type="EMBL" id="GGE52405.1"/>
    </source>
</evidence>
<dbReference type="RefSeq" id="WP_188410807.1">
    <property type="nucleotide sequence ID" value="NZ_BMCP01000005.1"/>
</dbReference>
<dbReference type="InterPro" id="IPR036148">
    <property type="entry name" value="MmgE/PrpD_sf"/>
</dbReference>
<dbReference type="EMBL" id="BMCP01000005">
    <property type="protein sequence ID" value="GGE52405.1"/>
    <property type="molecule type" value="Genomic_DNA"/>
</dbReference>
<comment type="similarity">
    <text evidence="1">Belongs to the PrpD family.</text>
</comment>
<dbReference type="Gene3D" id="1.10.4100.10">
    <property type="entry name" value="2-methylcitrate dehydratase PrpD"/>
    <property type="match status" value="1"/>
</dbReference>
<sequence>MPVAADLAGRIAALHYPSFPPEALRWAKDAIADTIGCALLGADAEITRAVLTVEEPAPGPCLVLGHRRRVNRLEAALANGTAGHALDYDDTSKSMAGHPSVIIVPGILALSEALDLSGARMLEAYIVGLEAATRIARGVNFHHYEKGWHPTATLGIFGATAAATRLLDLPPEKIGHALAIAASMASGIKANFGTPVKPLHAGLAARNGLFAALMAEKGIVGSPVAFEHGQGFLEVFNGPGTHDAARMMEGWGEPLDLLDPGMSIKKYPCVYSVHAAIDAAIALHGEGLGAAGDITGIKVRMYRRRLLPHVLQRPDSALSAKFSLAYAMARALKDGAVRLDHFEESALRDEEVRRLVGLVETEPHDDDSNDYGAEVTVTRADGTSLHKEVPLPLGMGPKAPLPPGMLRAKFTDCAARSLDAATADRAFDMLMDLENLSSVRAFTALIEAGSRN</sequence>
<gene>
    <name evidence="4" type="ORF">GCM10007276_31750</name>
</gene>
<dbReference type="PANTHER" id="PTHR16943">
    <property type="entry name" value="2-METHYLCITRATE DEHYDRATASE-RELATED"/>
    <property type="match status" value="1"/>
</dbReference>
<evidence type="ECO:0000259" key="3">
    <source>
        <dbReference type="Pfam" id="PF19305"/>
    </source>
</evidence>
<evidence type="ECO:0000259" key="2">
    <source>
        <dbReference type="Pfam" id="PF03972"/>
    </source>
</evidence>
<comment type="caution">
    <text evidence="4">The sequence shown here is derived from an EMBL/GenBank/DDBJ whole genome shotgun (WGS) entry which is preliminary data.</text>
</comment>